<comment type="function">
    <text evidence="6">Binds and transfers iron-sulfur (Fe-S) clusters to target apoproteins. Can hydrolyze ATP.</text>
</comment>
<dbReference type="PROSITE" id="PS01215">
    <property type="entry name" value="MRP"/>
    <property type="match status" value="1"/>
</dbReference>
<dbReference type="InterPro" id="IPR027417">
    <property type="entry name" value="P-loop_NTPase"/>
</dbReference>
<keyword evidence="4 6" id="KW-0408">Iron</keyword>
<evidence type="ECO:0000256" key="2">
    <source>
        <dbReference type="ARBA" id="ARBA00022741"/>
    </source>
</evidence>
<protein>
    <recommendedName>
        <fullName evidence="6">Iron-sulfur cluster carrier protein</fullName>
    </recommendedName>
</protein>
<keyword evidence="1 6" id="KW-0479">Metal-binding</keyword>
<evidence type="ECO:0000256" key="1">
    <source>
        <dbReference type="ARBA" id="ARBA00022723"/>
    </source>
</evidence>
<keyword evidence="8" id="KW-1185">Reference proteome</keyword>
<name>A0ABQ6Y815_9GAMM</name>
<dbReference type="SUPFAM" id="SSF52540">
    <property type="entry name" value="P-loop containing nucleoside triphosphate hydrolases"/>
    <property type="match status" value="1"/>
</dbReference>
<dbReference type="PANTHER" id="PTHR42961">
    <property type="entry name" value="IRON-SULFUR PROTEIN NUBPL"/>
    <property type="match status" value="1"/>
</dbReference>
<dbReference type="Proteomes" id="UP000771797">
    <property type="component" value="Unassembled WGS sequence"/>
</dbReference>
<dbReference type="CDD" id="cd02037">
    <property type="entry name" value="Mrp_NBP35"/>
    <property type="match status" value="1"/>
</dbReference>
<keyword evidence="5 6" id="KW-0411">Iron-sulfur</keyword>
<accession>A0ABQ6Y815</accession>
<keyword evidence="6" id="KW-0378">Hydrolase</keyword>
<dbReference type="HAMAP" id="MF_02040">
    <property type="entry name" value="Mrp_NBP35"/>
    <property type="match status" value="1"/>
</dbReference>
<organism evidence="7 8">
    <name type="scientific">Alcanivorax xiamenensis</name>
    <dbReference type="NCBI Taxonomy" id="1177156"/>
    <lineage>
        <taxon>Bacteria</taxon>
        <taxon>Pseudomonadati</taxon>
        <taxon>Pseudomonadota</taxon>
        <taxon>Gammaproteobacteria</taxon>
        <taxon>Oceanospirillales</taxon>
        <taxon>Alcanivoracaceae</taxon>
        <taxon>Alcanivorax</taxon>
    </lineage>
</organism>
<reference evidence="7 8" key="1">
    <citation type="submission" date="2012-09" db="EMBL/GenBank/DDBJ databases">
        <title>Genome Sequence of alkane-degrading Bacterium Alcanivorax sp. 6-D-6.</title>
        <authorList>
            <person name="Lai Q."/>
            <person name="Shao Z."/>
        </authorList>
    </citation>
    <scope>NUCLEOTIDE SEQUENCE [LARGE SCALE GENOMIC DNA]</scope>
    <source>
        <strain evidence="7 8">6-D-6</strain>
    </source>
</reference>
<dbReference type="NCBIfam" id="NF008669">
    <property type="entry name" value="PRK11670.1"/>
    <property type="match status" value="1"/>
</dbReference>
<evidence type="ECO:0000256" key="3">
    <source>
        <dbReference type="ARBA" id="ARBA00022840"/>
    </source>
</evidence>
<proteinExistence type="inferred from homology"/>
<dbReference type="Gene3D" id="3.40.50.300">
    <property type="entry name" value="P-loop containing nucleotide triphosphate hydrolases"/>
    <property type="match status" value="1"/>
</dbReference>
<comment type="caution">
    <text evidence="7">The sequence shown here is derived from an EMBL/GenBank/DDBJ whole genome shotgun (WGS) entry which is preliminary data.</text>
</comment>
<evidence type="ECO:0000313" key="8">
    <source>
        <dbReference type="Proteomes" id="UP000771797"/>
    </source>
</evidence>
<dbReference type="PANTHER" id="PTHR42961:SF2">
    <property type="entry name" value="IRON-SULFUR PROTEIN NUBPL"/>
    <property type="match status" value="1"/>
</dbReference>
<evidence type="ECO:0000313" key="7">
    <source>
        <dbReference type="EMBL" id="KAF0805704.1"/>
    </source>
</evidence>
<keyword evidence="2 6" id="KW-0547">Nucleotide-binding</keyword>
<sequence>MTTLDTTHLRHLLHHWKEPMQGQDLINSKALRNISVDGGVATLKVSLGFPVDRYKEESAAGLIDYLGAHANAMRIVVDMEWQVRPHRVQGGMEPLPEVRNIIAVASGKGGVGKSTTTANLALALQAEGARVGILDADIYGPSQPRMMGVDERPQSDDGKRMTPLIGHGVQIMSAGFMVEEDSPVIWRGSMVTRALTQLLKNTRWRDLDYLLVDLPPGTGDVQLTLAQQIPVAGAVVVTTPQDIALLDARKALRMFEKVDIPVLGVIENMSTHVCSHCGYQEPIFGSGGGGRMAEDYQVPLLGQLPLDIGIRTQADAGLPSILADPDGAVARQYRNVALALAGRLACRPLDHKARFPRIVVENR</sequence>
<gene>
    <name evidence="7" type="ORF">A6D6_02152</name>
</gene>
<dbReference type="InterPro" id="IPR019591">
    <property type="entry name" value="Mrp/NBP35_ATP-bd"/>
</dbReference>
<dbReference type="InterPro" id="IPR033756">
    <property type="entry name" value="YlxH/NBP35"/>
</dbReference>
<evidence type="ECO:0000256" key="6">
    <source>
        <dbReference type="HAMAP-Rule" id="MF_02040"/>
    </source>
</evidence>
<comment type="subunit">
    <text evidence="6">Homodimer.</text>
</comment>
<dbReference type="EMBL" id="AQPF01000014">
    <property type="protein sequence ID" value="KAF0805704.1"/>
    <property type="molecule type" value="Genomic_DNA"/>
</dbReference>
<dbReference type="InterPro" id="IPR000808">
    <property type="entry name" value="Mrp-like_CS"/>
</dbReference>
<evidence type="ECO:0000256" key="5">
    <source>
        <dbReference type="ARBA" id="ARBA00023014"/>
    </source>
</evidence>
<comment type="similarity">
    <text evidence="6">Belongs to the Mrp/NBP35 ATP-binding proteins family.</text>
</comment>
<dbReference type="Pfam" id="PF10609">
    <property type="entry name" value="ParA"/>
    <property type="match status" value="1"/>
</dbReference>
<feature type="binding site" evidence="6">
    <location>
        <begin position="107"/>
        <end position="114"/>
    </location>
    <ligand>
        <name>ATP</name>
        <dbReference type="ChEBI" id="CHEBI:30616"/>
    </ligand>
</feature>
<dbReference type="InterPro" id="IPR044304">
    <property type="entry name" value="NUBPL-like"/>
</dbReference>
<evidence type="ECO:0000256" key="4">
    <source>
        <dbReference type="ARBA" id="ARBA00023004"/>
    </source>
</evidence>
<keyword evidence="3 6" id="KW-0067">ATP-binding</keyword>
<dbReference type="RefSeq" id="WP_133489973.1">
    <property type="nucleotide sequence ID" value="NZ_AQPF01000014.1"/>
</dbReference>